<feature type="region of interest" description="Disordered" evidence="2">
    <location>
        <begin position="195"/>
        <end position="269"/>
    </location>
</feature>
<protein>
    <submittedName>
        <fullName evidence="4">Putative tail protein</fullName>
    </submittedName>
</protein>
<dbReference type="AlphaFoldDB" id="A0A6H1ZUL3"/>
<proteinExistence type="predicted"/>
<dbReference type="EMBL" id="MT144240">
    <property type="protein sequence ID" value="QJA51152.1"/>
    <property type="molecule type" value="Genomic_DNA"/>
</dbReference>
<sequence>MAFKLKLDSEGKVALGSNGQPVFIDDEKGDEEFTFSQVQENWGQRLASVSGEAGGYRKEKAALKKELDKWASLEKDFDEISDMVEKFDKIDLSKMTKAEEVQAKIDAATAGLIEKNNEMKKAYDKKVTSLEDEKQGLKGNLHKLVISKSFAANSFFNDKEKTLLSPDMAELLFGSKFRVEDGVAVCYPEGFNEKGEPIGAPMYSHQDPGKTASFDEAVSHLWEAYPNKDRYTPPAGGGDHQRGDRGPTGSDSKSLLEQSAEALKSGNVQEAIRLKNMAYNESQGQGGGKTPPAQ</sequence>
<evidence type="ECO:0000259" key="3">
    <source>
        <dbReference type="Pfam" id="PF20356"/>
    </source>
</evidence>
<feature type="region of interest" description="Disordered" evidence="2">
    <location>
        <begin position="275"/>
        <end position="294"/>
    </location>
</feature>
<gene>
    <name evidence="4" type="ORF">TM448A01998_0013</name>
</gene>
<dbReference type="InterPro" id="IPR046593">
    <property type="entry name" value="DUF6651"/>
</dbReference>
<evidence type="ECO:0000256" key="2">
    <source>
        <dbReference type="SAM" id="MobiDB-lite"/>
    </source>
</evidence>
<evidence type="ECO:0000256" key="1">
    <source>
        <dbReference type="SAM" id="Coils"/>
    </source>
</evidence>
<name>A0A6H1ZUL3_9ZZZZ</name>
<feature type="coiled-coil region" evidence="1">
    <location>
        <begin position="98"/>
        <end position="140"/>
    </location>
</feature>
<feature type="domain" description="DUF6651" evidence="3">
    <location>
        <begin position="133"/>
        <end position="241"/>
    </location>
</feature>
<keyword evidence="1" id="KW-0175">Coiled coil</keyword>
<reference evidence="4" key="1">
    <citation type="submission" date="2020-03" db="EMBL/GenBank/DDBJ databases">
        <title>The deep terrestrial virosphere.</title>
        <authorList>
            <person name="Holmfeldt K."/>
            <person name="Nilsson E."/>
            <person name="Simone D."/>
            <person name="Lopez-Fernandez M."/>
            <person name="Wu X."/>
            <person name="de Brujin I."/>
            <person name="Lundin D."/>
            <person name="Andersson A."/>
            <person name="Bertilsson S."/>
            <person name="Dopson M."/>
        </authorList>
    </citation>
    <scope>NUCLEOTIDE SEQUENCE</scope>
    <source>
        <strain evidence="4">TM448A01998</strain>
    </source>
</reference>
<feature type="compositionally biased region" description="Gly residues" evidence="2">
    <location>
        <begin position="284"/>
        <end position="294"/>
    </location>
</feature>
<organism evidence="4">
    <name type="scientific">viral metagenome</name>
    <dbReference type="NCBI Taxonomy" id="1070528"/>
    <lineage>
        <taxon>unclassified sequences</taxon>
        <taxon>metagenomes</taxon>
        <taxon>organismal metagenomes</taxon>
    </lineage>
</organism>
<evidence type="ECO:0000313" key="4">
    <source>
        <dbReference type="EMBL" id="QJA51152.1"/>
    </source>
</evidence>
<accession>A0A6H1ZUL3</accession>
<dbReference type="Pfam" id="PF20356">
    <property type="entry name" value="DUF6651"/>
    <property type="match status" value="1"/>
</dbReference>